<gene>
    <name evidence="1" type="ORF">LKE01_12240</name>
</gene>
<accession>A0A511DX84</accession>
<reference evidence="1" key="1">
    <citation type="submission" date="2019-07" db="EMBL/GenBank/DDBJ databases">
        <title>Whole genome shotgun sequence of Lactobacillus kefiri NBRC 15888.</title>
        <authorList>
            <person name="Hosoyama A."/>
            <person name="Uohara A."/>
            <person name="Ohji S."/>
            <person name="Ichikawa N."/>
        </authorList>
    </citation>
    <scope>NUCLEOTIDE SEQUENCE [LARGE SCALE GENOMIC DNA]</scope>
    <source>
        <strain evidence="1">NBRC 15888</strain>
    </source>
</reference>
<organism evidence="1 2">
    <name type="scientific">Lentilactobacillus kefiri</name>
    <name type="common">Lactobacillus kefiri</name>
    <dbReference type="NCBI Taxonomy" id="33962"/>
    <lineage>
        <taxon>Bacteria</taxon>
        <taxon>Bacillati</taxon>
        <taxon>Bacillota</taxon>
        <taxon>Bacilli</taxon>
        <taxon>Lactobacillales</taxon>
        <taxon>Lactobacillaceae</taxon>
        <taxon>Lentilactobacillus</taxon>
    </lineage>
</organism>
<dbReference type="Proteomes" id="UP000321893">
    <property type="component" value="Unassembled WGS sequence"/>
</dbReference>
<dbReference type="InterPro" id="IPR035093">
    <property type="entry name" value="RelE/ParE_toxin_dom_sf"/>
</dbReference>
<evidence type="ECO:0000313" key="2">
    <source>
        <dbReference type="Proteomes" id="UP000321893"/>
    </source>
</evidence>
<dbReference type="Pfam" id="PF05016">
    <property type="entry name" value="ParE_toxin"/>
    <property type="match status" value="1"/>
</dbReference>
<proteinExistence type="predicted"/>
<comment type="caution">
    <text evidence="1">The sequence shown here is derived from an EMBL/GenBank/DDBJ whole genome shotgun (WGS) entry which is preliminary data.</text>
</comment>
<sequence length="115" mass="13307">MTYSLNLYDDALNDLKSITTYLDNQFDRSVSDKILSNIFNQLDNLKKISKAGKPIERIIGEISLAGVYCLRTPRNSILYEIDDKKSSINILRILDNRQDVTVRLTKYLVDYKSKK</sequence>
<dbReference type="InterPro" id="IPR007712">
    <property type="entry name" value="RelE/ParE_toxin"/>
</dbReference>
<dbReference type="Gene3D" id="3.30.2310.20">
    <property type="entry name" value="RelE-like"/>
    <property type="match status" value="1"/>
</dbReference>
<dbReference type="EMBL" id="BJVK01000013">
    <property type="protein sequence ID" value="GEL28404.1"/>
    <property type="molecule type" value="Genomic_DNA"/>
</dbReference>
<dbReference type="GeneID" id="71567118"/>
<protein>
    <submittedName>
        <fullName evidence="1">Uncharacterized protein</fullName>
    </submittedName>
</protein>
<dbReference type="STRING" id="1423764.FC95_GL000626"/>
<evidence type="ECO:0000313" key="1">
    <source>
        <dbReference type="EMBL" id="GEL28404.1"/>
    </source>
</evidence>
<name>A0A511DX84_LENKE</name>
<keyword evidence="2" id="KW-1185">Reference proteome</keyword>
<dbReference type="RefSeq" id="WP_056981272.1">
    <property type="nucleotide sequence ID" value="NZ_BJVK01000013.1"/>
</dbReference>
<dbReference type="AlphaFoldDB" id="A0A511DX84"/>
<dbReference type="OrthoDB" id="2306956at2"/>